<evidence type="ECO:0000313" key="3">
    <source>
        <dbReference type="Proteomes" id="UP000199039"/>
    </source>
</evidence>
<accession>A0A1G6KU31</accession>
<feature type="transmembrane region" description="Helical" evidence="1">
    <location>
        <begin position="50"/>
        <end position="71"/>
    </location>
</feature>
<dbReference type="AlphaFoldDB" id="A0A1G6KU31"/>
<keyword evidence="3" id="KW-1185">Reference proteome</keyword>
<dbReference type="RefSeq" id="WP_139185760.1">
    <property type="nucleotide sequence ID" value="NZ_FMYH01000002.1"/>
</dbReference>
<feature type="transmembrane region" description="Helical" evidence="1">
    <location>
        <begin position="135"/>
        <end position="156"/>
    </location>
</feature>
<protein>
    <submittedName>
        <fullName evidence="2">Uncharacterized protein</fullName>
    </submittedName>
</protein>
<feature type="transmembrane region" description="Helical" evidence="1">
    <location>
        <begin position="253"/>
        <end position="275"/>
    </location>
</feature>
<dbReference type="OrthoDB" id="3742900at2"/>
<dbReference type="InterPro" id="IPR045931">
    <property type="entry name" value="DUF6350"/>
</dbReference>
<feature type="transmembrane region" description="Helical" evidence="1">
    <location>
        <begin position="346"/>
        <end position="368"/>
    </location>
</feature>
<dbReference type="STRING" id="1814289.SAMN05216410_1675"/>
<keyword evidence="1" id="KW-0472">Membrane</keyword>
<dbReference type="Proteomes" id="UP000199039">
    <property type="component" value="Unassembled WGS sequence"/>
</dbReference>
<feature type="transmembrane region" description="Helical" evidence="1">
    <location>
        <begin position="214"/>
        <end position="233"/>
    </location>
</feature>
<feature type="transmembrane region" description="Helical" evidence="1">
    <location>
        <begin position="287"/>
        <end position="306"/>
    </location>
</feature>
<feature type="transmembrane region" description="Helical" evidence="1">
    <location>
        <begin position="380"/>
        <end position="406"/>
    </location>
</feature>
<proteinExistence type="predicted"/>
<reference evidence="2 3" key="1">
    <citation type="submission" date="2016-09" db="EMBL/GenBank/DDBJ databases">
        <authorList>
            <person name="Capua I."/>
            <person name="De Benedictis P."/>
            <person name="Joannis T."/>
            <person name="Lombin L.H."/>
            <person name="Cattoli G."/>
        </authorList>
    </citation>
    <scope>NUCLEOTIDE SEQUENCE [LARGE SCALE GENOMIC DNA]</scope>
    <source>
        <strain evidence="2 3">ISLP-3</strain>
    </source>
</reference>
<feature type="transmembrane region" description="Helical" evidence="1">
    <location>
        <begin position="99"/>
        <end position="123"/>
    </location>
</feature>
<gene>
    <name evidence="2" type="ORF">SAMN05216410_1675</name>
</gene>
<keyword evidence="1" id="KW-0812">Transmembrane</keyword>
<organism evidence="2 3">
    <name type="scientific">Sanguibacter gelidistatuariae</name>
    <dbReference type="NCBI Taxonomy" id="1814289"/>
    <lineage>
        <taxon>Bacteria</taxon>
        <taxon>Bacillati</taxon>
        <taxon>Actinomycetota</taxon>
        <taxon>Actinomycetes</taxon>
        <taxon>Micrococcales</taxon>
        <taxon>Sanguibacteraceae</taxon>
        <taxon>Sanguibacter</taxon>
    </lineage>
</organism>
<name>A0A1G6KU31_9MICO</name>
<feature type="transmembrane region" description="Helical" evidence="1">
    <location>
        <begin position="312"/>
        <end position="334"/>
    </location>
</feature>
<evidence type="ECO:0000313" key="2">
    <source>
        <dbReference type="EMBL" id="SDC33995.1"/>
    </source>
</evidence>
<sequence>MTSAPPPTQPPGRLRALRQTLEQRLPGDSVRSSIDGAAPWVSGVLAATQALIFSFAAVVIPAIAMAVTAAAQVAGASTSWGGAVSISTRVWLLGHSVPLATGVADLTIVPLGVSAVAIFGAYVCARRTMTPHWSALLAGLGTYLAGVLLLALLAGAVSPVQLTSAAGGALVIGAIGLSWGALARPDAGDLADGLHAVVMRVHVLIRVGTRGGMVAASSIVFMAGVVVATWMVAEHTTVTDVVRGLALDSASGVSLAVAQLALVPNLVVWALAWLAGPGFSVGAGTHFGLDAVTSAPLPALPLLGALPGPTTGAGLVVWAPVLVGCAGALGGWFVHRRMERIAWWHVFVLAALVGAGAGLVSGVLVALASGVGGPGRLGEVGASGVFIGLTVAAQVAIGALVLLVCVRHEVWSAVHRGWTGLRASIRERSQG</sequence>
<keyword evidence="1" id="KW-1133">Transmembrane helix</keyword>
<evidence type="ECO:0000256" key="1">
    <source>
        <dbReference type="SAM" id="Phobius"/>
    </source>
</evidence>
<dbReference type="Pfam" id="PF19877">
    <property type="entry name" value="DUF6350"/>
    <property type="match status" value="1"/>
</dbReference>
<dbReference type="EMBL" id="FMYH01000002">
    <property type="protein sequence ID" value="SDC33995.1"/>
    <property type="molecule type" value="Genomic_DNA"/>
</dbReference>
<feature type="transmembrane region" description="Helical" evidence="1">
    <location>
        <begin position="162"/>
        <end position="182"/>
    </location>
</feature>